<dbReference type="SMART" id="SM00267">
    <property type="entry name" value="GGDEF"/>
    <property type="match status" value="1"/>
</dbReference>
<dbReference type="Proteomes" id="UP000053718">
    <property type="component" value="Unassembled WGS sequence"/>
</dbReference>
<feature type="coiled-coil region" evidence="1">
    <location>
        <begin position="275"/>
        <end position="302"/>
    </location>
</feature>
<dbReference type="SUPFAM" id="SSF55073">
    <property type="entry name" value="Nucleotide cyclase"/>
    <property type="match status" value="1"/>
</dbReference>
<evidence type="ECO:0000259" key="3">
    <source>
        <dbReference type="PROSITE" id="PS50887"/>
    </source>
</evidence>
<organism evidence="4 5">
    <name type="scientific">Pseudidiomarina atlantica</name>
    <dbReference type="NCBI Taxonomy" id="1517416"/>
    <lineage>
        <taxon>Bacteria</taxon>
        <taxon>Pseudomonadati</taxon>
        <taxon>Pseudomonadota</taxon>
        <taxon>Gammaproteobacteria</taxon>
        <taxon>Alteromonadales</taxon>
        <taxon>Idiomarinaceae</taxon>
        <taxon>Pseudidiomarina</taxon>
    </lineage>
</organism>
<gene>
    <name evidence="4" type="ORF">IDAT_00165</name>
</gene>
<dbReference type="InterPro" id="IPR035919">
    <property type="entry name" value="EAL_sf"/>
</dbReference>
<dbReference type="PROSITE" id="PS50883">
    <property type="entry name" value="EAL"/>
    <property type="match status" value="1"/>
</dbReference>
<dbReference type="PROSITE" id="PS50887">
    <property type="entry name" value="GGDEF"/>
    <property type="match status" value="1"/>
</dbReference>
<dbReference type="InterPro" id="IPR052155">
    <property type="entry name" value="Biofilm_reg_signaling"/>
</dbReference>
<dbReference type="PANTHER" id="PTHR44757">
    <property type="entry name" value="DIGUANYLATE CYCLASE DGCP"/>
    <property type="match status" value="1"/>
</dbReference>
<dbReference type="PANTHER" id="PTHR44757:SF2">
    <property type="entry name" value="BIOFILM ARCHITECTURE MAINTENANCE PROTEIN MBAA"/>
    <property type="match status" value="1"/>
</dbReference>
<dbReference type="InterPro" id="IPR000160">
    <property type="entry name" value="GGDEF_dom"/>
</dbReference>
<dbReference type="Gene3D" id="3.20.20.450">
    <property type="entry name" value="EAL domain"/>
    <property type="match status" value="1"/>
</dbReference>
<dbReference type="OrthoDB" id="1316910at2"/>
<dbReference type="InterPro" id="IPR043128">
    <property type="entry name" value="Rev_trsase/Diguanyl_cyclase"/>
</dbReference>
<keyword evidence="1" id="KW-0175">Coiled coil</keyword>
<dbReference type="InterPro" id="IPR029787">
    <property type="entry name" value="Nucleotide_cyclase"/>
</dbReference>
<evidence type="ECO:0000313" key="5">
    <source>
        <dbReference type="Proteomes" id="UP000053718"/>
    </source>
</evidence>
<dbReference type="EMBL" id="JPIN01000001">
    <property type="protein sequence ID" value="KFZ29560.1"/>
    <property type="molecule type" value="Genomic_DNA"/>
</dbReference>
<proteinExistence type="predicted"/>
<comment type="caution">
    <text evidence="4">The sequence shown here is derived from an EMBL/GenBank/DDBJ whole genome shotgun (WGS) entry which is preliminary data.</text>
</comment>
<name>A0A094IPF2_9GAMM</name>
<evidence type="ECO:0000313" key="4">
    <source>
        <dbReference type="EMBL" id="KFZ29560.1"/>
    </source>
</evidence>
<dbReference type="Pfam" id="PF00990">
    <property type="entry name" value="GGDEF"/>
    <property type="match status" value="1"/>
</dbReference>
<evidence type="ECO:0000256" key="1">
    <source>
        <dbReference type="SAM" id="Coils"/>
    </source>
</evidence>
<evidence type="ECO:0000259" key="2">
    <source>
        <dbReference type="PROSITE" id="PS50883"/>
    </source>
</evidence>
<dbReference type="SMART" id="SM00052">
    <property type="entry name" value="EAL"/>
    <property type="match status" value="1"/>
</dbReference>
<dbReference type="STRING" id="1517416.IDAT_00165"/>
<dbReference type="InterPro" id="IPR001633">
    <property type="entry name" value="EAL_dom"/>
</dbReference>
<dbReference type="NCBIfam" id="TIGR00254">
    <property type="entry name" value="GGDEF"/>
    <property type="match status" value="1"/>
</dbReference>
<dbReference type="CDD" id="cd01948">
    <property type="entry name" value="EAL"/>
    <property type="match status" value="1"/>
</dbReference>
<feature type="domain" description="GGDEF" evidence="3">
    <location>
        <begin position="340"/>
        <end position="473"/>
    </location>
</feature>
<accession>A0A094IPF2</accession>
<dbReference type="AlphaFoldDB" id="A0A094IPF2"/>
<feature type="domain" description="EAL" evidence="2">
    <location>
        <begin position="482"/>
        <end position="735"/>
    </location>
</feature>
<dbReference type="Pfam" id="PF00563">
    <property type="entry name" value="EAL"/>
    <property type="match status" value="1"/>
</dbReference>
<dbReference type="Gene3D" id="3.30.70.270">
    <property type="match status" value="1"/>
</dbReference>
<evidence type="ECO:0008006" key="6">
    <source>
        <dbReference type="Google" id="ProtNLM"/>
    </source>
</evidence>
<dbReference type="RefSeq" id="WP_034728989.1">
    <property type="nucleotide sequence ID" value="NZ_JPIN01000001.1"/>
</dbReference>
<sequence>MKQKFWLHFRNLSLIACVGVVLTLLAQHLVLQSEAKAIQQRLSDDTRLLENQFRQLMLNYSFATEWTARNLADDESTRQQQLDEESTALFLYYPSLQRLLLLDSNFVPVYNRSNSQQMPLLDSAFADTLIASKLQHQSNSAHALSAPAQQFSAAGEDIVIAAHLASAEGANASRYLVLVVDISRLFDALVRTEIIEGYQVEITAEQQSIYRFAGSDAMRDEWAIDRPLRFAANEWQLSLWPTAERLKDMHSASGQLVLFGGLALTLGALFLGWRAANLRHRLLQQQQQLKQSRKQLKQHNASEAKLMFLADHDPQTELPNRNGLVAHLSEQLPNCQARHHDMLIMVIAVDSFRELNHALGHAVADEMMKRLALRIKKILPQRTQLARTGIDTFVLAYEVTSSQHNEQAIIQQLTESIRPQLFIDQQEIYCSASFGIAYASDADYDAETLLHYADTALFHAKQQGYFGVASYRPEQALELSTRRETLALLRIALEQRDLILYYQPIVNVRTHRAVGVEALLRWRHGEQLVEPLQFLDLMEQTGLVFSMTEFVIKHACKQAAEWRNLGNDKLLTTVNLSLRQLTMPELPELIAHHLKRSSLPADALQVELSEDVYLQLCNNHRSSVEQFKKLGLRVAVQLTGMTSALITAIKVCSPYTIKIAPSLMRDVPVQTIATELVEGILRTAKNLRIEVVAVAVEQQPQIDFLLQRDCYMAQGNYLLPALPAALLSEKLSQPIKGHIERPAAL</sequence>
<dbReference type="eggNOG" id="COG5001">
    <property type="taxonomic scope" value="Bacteria"/>
</dbReference>
<reference evidence="4 5" key="1">
    <citation type="submission" date="2014-06" db="EMBL/GenBank/DDBJ databases">
        <title>Draft genome sequence of Idiomarina sp. MCCC 1A10513.</title>
        <authorList>
            <person name="Du J."/>
            <person name="Lai Q."/>
            <person name="Shao Z."/>
        </authorList>
    </citation>
    <scope>NUCLEOTIDE SEQUENCE [LARGE SCALE GENOMIC DNA]</scope>
    <source>
        <strain evidence="4 5">MCCC 1A10513</strain>
    </source>
</reference>
<dbReference type="CDD" id="cd01949">
    <property type="entry name" value="GGDEF"/>
    <property type="match status" value="1"/>
</dbReference>
<dbReference type="SUPFAM" id="SSF141868">
    <property type="entry name" value="EAL domain-like"/>
    <property type="match status" value="1"/>
</dbReference>
<protein>
    <recommendedName>
        <fullName evidence="6">Diguanylate cyclase</fullName>
    </recommendedName>
</protein>
<keyword evidence="5" id="KW-1185">Reference proteome</keyword>